<protein>
    <submittedName>
        <fullName evidence="1">Uncharacterized protein</fullName>
    </submittedName>
</protein>
<feature type="non-terminal residue" evidence="1">
    <location>
        <position position="131"/>
    </location>
</feature>
<organism evidence="1 2">
    <name type="scientific">Chaenocephalus aceratus</name>
    <name type="common">Blackfin icefish</name>
    <name type="synonym">Chaenichthys aceratus</name>
    <dbReference type="NCBI Taxonomy" id="36190"/>
    <lineage>
        <taxon>Eukaryota</taxon>
        <taxon>Metazoa</taxon>
        <taxon>Chordata</taxon>
        <taxon>Craniata</taxon>
        <taxon>Vertebrata</taxon>
        <taxon>Euteleostomi</taxon>
        <taxon>Actinopterygii</taxon>
        <taxon>Neopterygii</taxon>
        <taxon>Teleostei</taxon>
        <taxon>Neoteleostei</taxon>
        <taxon>Acanthomorphata</taxon>
        <taxon>Eupercaria</taxon>
        <taxon>Perciformes</taxon>
        <taxon>Notothenioidei</taxon>
        <taxon>Channichthyidae</taxon>
        <taxon>Chaenocephalus</taxon>
    </lineage>
</organism>
<evidence type="ECO:0000313" key="1">
    <source>
        <dbReference type="EMBL" id="KAI4808784.1"/>
    </source>
</evidence>
<keyword evidence="2" id="KW-1185">Reference proteome</keyword>
<dbReference type="Proteomes" id="UP001057452">
    <property type="component" value="Chromosome 18"/>
</dbReference>
<feature type="non-terminal residue" evidence="1">
    <location>
        <position position="1"/>
    </location>
</feature>
<comment type="caution">
    <text evidence="1">The sequence shown here is derived from an EMBL/GenBank/DDBJ whole genome shotgun (WGS) entry which is preliminary data.</text>
</comment>
<proteinExistence type="predicted"/>
<gene>
    <name evidence="1" type="ORF">KUCAC02_000829</name>
</gene>
<dbReference type="EMBL" id="CM043802">
    <property type="protein sequence ID" value="KAI4808784.1"/>
    <property type="molecule type" value="Genomic_DNA"/>
</dbReference>
<reference evidence="1" key="1">
    <citation type="submission" date="2022-05" db="EMBL/GenBank/DDBJ databases">
        <title>Chromosome-level genome of Chaenocephalus aceratus.</title>
        <authorList>
            <person name="Park H."/>
        </authorList>
    </citation>
    <scope>NUCLEOTIDE SEQUENCE</scope>
    <source>
        <strain evidence="1">KU_202001</strain>
    </source>
</reference>
<sequence>PDSYPTSTTTSAAPATTAAIPTSTTTSAAPATTTAAIPTSTTTSAATATTRAATTKTTTTPTTTITTATTIAEAVTIRQLTFRSVGETFTTDLQNTLSAAFIARASLIETTLNPIYQQQFFLPLLDGDFVQ</sequence>
<name>A0ACB9W7L2_CHAAC</name>
<evidence type="ECO:0000313" key="2">
    <source>
        <dbReference type="Proteomes" id="UP001057452"/>
    </source>
</evidence>
<accession>A0ACB9W7L2</accession>